<feature type="transmembrane region" description="Helical" evidence="7">
    <location>
        <begin position="99"/>
        <end position="120"/>
    </location>
</feature>
<feature type="transmembrane region" description="Helical" evidence="7">
    <location>
        <begin position="328"/>
        <end position="347"/>
    </location>
</feature>
<dbReference type="InterPro" id="IPR011701">
    <property type="entry name" value="MFS"/>
</dbReference>
<dbReference type="PROSITE" id="PS50850">
    <property type="entry name" value="MFS"/>
    <property type="match status" value="1"/>
</dbReference>
<keyword evidence="5 7" id="KW-1133">Transmembrane helix</keyword>
<sequence length="667" mass="71172">MRQRGLGLIIVALMLGMLLAALDQTIVSTALPRIVSDLGGLEQLSWVVTGYLLASTVSTPLWGKLGDQFGRKRLFLAAIVIFLIGSALCGLSQNMGELILFRSIQGLGGGGLMVLAQAIVGDVVSPRDRGKYQGFFGGVFALSSIVGPLLGGLFVDHLSWHWVFYINLPLGAVALFVIATVLPGDSTRTKHKIDYLGIVLLGGATSCLVLIATWGGTIYPWADPVIIGLGVAAIALLAGWWFAERRAAEPVLPLGLFGLRAFSMSSLVAFVVGFGMFGALIYLPLYLQVVHGVSATLSGVYLLPMMAGMFTMSIVSGQLIARTGKYRFLPIAGSGVATVGLFLLSTLTEHTTLLRLGLFLLVLGVGLGMTMQVLVIIVQNAVHFKDLGVATSGATFFRMIGGSFGVATLGSVFTARLDSDLRALLATTRLPAGFDPARVQQDPTTIQRLPPALVADFLHVYADAIAAVFRVAAPVMFVAFLISWLIPQQRLRQTTKATDLGEVMGATSAERSSLAEVERGLVRLADADLRRGFYHRLGDLAGLTDIPPQGVWIVARLGGEGWVKAADLAERANVSREQGRPYADQLTARGLVERSPDGDSLRLTEAGQRAALRMLRCSSEGLSRLVADWGPNPQLERLVERVASALLGANSDCPRETGQRRAPQGRA</sequence>
<dbReference type="InterPro" id="IPR004638">
    <property type="entry name" value="EmrB-like"/>
</dbReference>
<dbReference type="CDD" id="cd17502">
    <property type="entry name" value="MFS_Azr1_MDR_like"/>
    <property type="match status" value="1"/>
</dbReference>
<evidence type="ECO:0000313" key="10">
    <source>
        <dbReference type="Proteomes" id="UP001597097"/>
    </source>
</evidence>
<dbReference type="PANTHER" id="PTHR23501">
    <property type="entry name" value="MAJOR FACILITATOR SUPERFAMILY"/>
    <property type="match status" value="1"/>
</dbReference>
<evidence type="ECO:0000256" key="4">
    <source>
        <dbReference type="ARBA" id="ARBA00022692"/>
    </source>
</evidence>
<feature type="transmembrane region" description="Helical" evidence="7">
    <location>
        <begin position="195"/>
        <end position="219"/>
    </location>
</feature>
<dbReference type="Pfam" id="PF07690">
    <property type="entry name" value="MFS_1"/>
    <property type="match status" value="1"/>
</dbReference>
<dbReference type="RefSeq" id="WP_219528133.1">
    <property type="nucleotide sequence ID" value="NZ_JAHKRM010000003.1"/>
</dbReference>
<feature type="transmembrane region" description="Helical" evidence="7">
    <location>
        <begin position="299"/>
        <end position="321"/>
    </location>
</feature>
<keyword evidence="6 7" id="KW-0472">Membrane</keyword>
<evidence type="ECO:0000256" key="5">
    <source>
        <dbReference type="ARBA" id="ARBA00022989"/>
    </source>
</evidence>
<proteinExistence type="predicted"/>
<name>A0ABW4GXF2_9ACTN</name>
<protein>
    <submittedName>
        <fullName evidence="9">DHA2 family efflux MFS transporter permease subunit</fullName>
    </submittedName>
</protein>
<evidence type="ECO:0000256" key="2">
    <source>
        <dbReference type="ARBA" id="ARBA00022448"/>
    </source>
</evidence>
<evidence type="ECO:0000256" key="1">
    <source>
        <dbReference type="ARBA" id="ARBA00004651"/>
    </source>
</evidence>
<evidence type="ECO:0000256" key="6">
    <source>
        <dbReference type="ARBA" id="ARBA00023136"/>
    </source>
</evidence>
<feature type="transmembrane region" description="Helical" evidence="7">
    <location>
        <begin position="132"/>
        <end position="150"/>
    </location>
</feature>
<evidence type="ECO:0000259" key="8">
    <source>
        <dbReference type="PROSITE" id="PS50850"/>
    </source>
</evidence>
<dbReference type="InterPro" id="IPR020846">
    <property type="entry name" value="MFS_dom"/>
</dbReference>
<keyword evidence="3" id="KW-1003">Cell membrane</keyword>
<keyword evidence="2" id="KW-0813">Transport</keyword>
<feature type="domain" description="Major facilitator superfamily (MFS) profile" evidence="8">
    <location>
        <begin position="9"/>
        <end position="491"/>
    </location>
</feature>
<feature type="transmembrane region" description="Helical" evidence="7">
    <location>
        <begin position="225"/>
        <end position="243"/>
    </location>
</feature>
<dbReference type="PANTHER" id="PTHR23501:SF197">
    <property type="entry name" value="COMD"/>
    <property type="match status" value="1"/>
</dbReference>
<keyword evidence="4 7" id="KW-0812">Transmembrane</keyword>
<dbReference type="EMBL" id="JBHUCM010000075">
    <property type="protein sequence ID" value="MFD1547274.1"/>
    <property type="molecule type" value="Genomic_DNA"/>
</dbReference>
<feature type="transmembrane region" description="Helical" evidence="7">
    <location>
        <begin position="264"/>
        <end position="287"/>
    </location>
</feature>
<dbReference type="Proteomes" id="UP001597097">
    <property type="component" value="Unassembled WGS sequence"/>
</dbReference>
<gene>
    <name evidence="9" type="ORF">ACFSJ0_60310</name>
</gene>
<feature type="transmembrane region" description="Helical" evidence="7">
    <location>
        <begin position="353"/>
        <end position="375"/>
    </location>
</feature>
<dbReference type="NCBIfam" id="TIGR00711">
    <property type="entry name" value="efflux_EmrB"/>
    <property type="match status" value="1"/>
</dbReference>
<comment type="caution">
    <text evidence="9">The sequence shown here is derived from an EMBL/GenBank/DDBJ whole genome shotgun (WGS) entry which is preliminary data.</text>
</comment>
<evidence type="ECO:0000256" key="3">
    <source>
        <dbReference type="ARBA" id="ARBA00022475"/>
    </source>
</evidence>
<feature type="transmembrane region" description="Helical" evidence="7">
    <location>
        <begin position="396"/>
        <end position="415"/>
    </location>
</feature>
<evidence type="ECO:0000313" key="9">
    <source>
        <dbReference type="EMBL" id="MFD1547274.1"/>
    </source>
</evidence>
<organism evidence="9 10">
    <name type="scientific">Nonomuraea guangzhouensis</name>
    <dbReference type="NCBI Taxonomy" id="1291555"/>
    <lineage>
        <taxon>Bacteria</taxon>
        <taxon>Bacillati</taxon>
        <taxon>Actinomycetota</taxon>
        <taxon>Actinomycetes</taxon>
        <taxon>Streptosporangiales</taxon>
        <taxon>Streptosporangiaceae</taxon>
        <taxon>Nonomuraea</taxon>
    </lineage>
</organism>
<feature type="transmembrane region" description="Helical" evidence="7">
    <location>
        <begin position="464"/>
        <end position="486"/>
    </location>
</feature>
<feature type="transmembrane region" description="Helical" evidence="7">
    <location>
        <begin position="162"/>
        <end position="183"/>
    </location>
</feature>
<comment type="subcellular location">
    <subcellularLocation>
        <location evidence="1">Cell membrane</location>
        <topology evidence="1">Multi-pass membrane protein</topology>
    </subcellularLocation>
</comment>
<feature type="transmembrane region" description="Helical" evidence="7">
    <location>
        <begin position="74"/>
        <end position="93"/>
    </location>
</feature>
<evidence type="ECO:0000256" key="7">
    <source>
        <dbReference type="SAM" id="Phobius"/>
    </source>
</evidence>
<keyword evidence="10" id="KW-1185">Reference proteome</keyword>
<accession>A0ABW4GXF2</accession>
<reference evidence="10" key="1">
    <citation type="journal article" date="2019" name="Int. J. Syst. Evol. Microbiol.">
        <title>The Global Catalogue of Microorganisms (GCM) 10K type strain sequencing project: providing services to taxonomists for standard genome sequencing and annotation.</title>
        <authorList>
            <consortium name="The Broad Institute Genomics Platform"/>
            <consortium name="The Broad Institute Genome Sequencing Center for Infectious Disease"/>
            <person name="Wu L."/>
            <person name="Ma J."/>
        </authorList>
    </citation>
    <scope>NUCLEOTIDE SEQUENCE [LARGE SCALE GENOMIC DNA]</scope>
    <source>
        <strain evidence="10">CGMCC 1.15399</strain>
    </source>
</reference>
<feature type="transmembrane region" description="Helical" evidence="7">
    <location>
        <begin position="44"/>
        <end position="62"/>
    </location>
</feature>